<dbReference type="CDD" id="cd19051">
    <property type="entry name" value="LGIC_TM_cation"/>
    <property type="match status" value="1"/>
</dbReference>
<dbReference type="InterPro" id="IPR038050">
    <property type="entry name" value="Neuro_actylchol_rec"/>
</dbReference>
<reference evidence="9 10" key="1">
    <citation type="journal article" date="2024" name="BMC Genomics">
        <title>De novo assembly and annotation of Popillia japonica's genome with initial clues to its potential as an invasive pest.</title>
        <authorList>
            <person name="Cucini C."/>
            <person name="Boschi S."/>
            <person name="Funari R."/>
            <person name="Cardaioli E."/>
            <person name="Iannotti N."/>
            <person name="Marturano G."/>
            <person name="Paoli F."/>
            <person name="Bruttini M."/>
            <person name="Carapelli A."/>
            <person name="Frati F."/>
            <person name="Nardi F."/>
        </authorList>
    </citation>
    <scope>NUCLEOTIDE SEQUENCE [LARGE SCALE GENOMIC DNA]</scope>
    <source>
        <strain evidence="9">DMR45628</strain>
    </source>
</reference>
<dbReference type="Proteomes" id="UP001458880">
    <property type="component" value="Unassembled WGS sequence"/>
</dbReference>
<evidence type="ECO:0000259" key="7">
    <source>
        <dbReference type="Pfam" id="PF02931"/>
    </source>
</evidence>
<evidence type="ECO:0000259" key="8">
    <source>
        <dbReference type="Pfam" id="PF02932"/>
    </source>
</evidence>
<dbReference type="AlphaFoldDB" id="A0AAW1NAZ7"/>
<dbReference type="SUPFAM" id="SSF63712">
    <property type="entry name" value="Nicotinic receptor ligand binding domain-like"/>
    <property type="match status" value="1"/>
</dbReference>
<comment type="subcellular location">
    <subcellularLocation>
        <location evidence="1">Membrane</location>
        <topology evidence="1">Multi-pass membrane protein</topology>
    </subcellularLocation>
</comment>
<dbReference type="InterPro" id="IPR036734">
    <property type="entry name" value="Neur_chan_lig-bd_sf"/>
</dbReference>
<evidence type="ECO:0000256" key="2">
    <source>
        <dbReference type="ARBA" id="ARBA00022692"/>
    </source>
</evidence>
<proteinExistence type="predicted"/>
<dbReference type="InterPro" id="IPR006029">
    <property type="entry name" value="Neurotrans-gated_channel_TM"/>
</dbReference>
<dbReference type="InterPro" id="IPR006201">
    <property type="entry name" value="Neur_channel"/>
</dbReference>
<name>A0AAW1NAZ7_POPJA</name>
<feature type="transmembrane region" description="Helical" evidence="5">
    <location>
        <begin position="67"/>
        <end position="91"/>
    </location>
</feature>
<keyword evidence="6" id="KW-0732">Signal</keyword>
<feature type="transmembrane region" description="Helical" evidence="5">
    <location>
        <begin position="97"/>
        <end position="114"/>
    </location>
</feature>
<keyword evidence="4 5" id="KW-0472">Membrane</keyword>
<dbReference type="Gene3D" id="1.20.58.390">
    <property type="entry name" value="Neurotransmitter-gated ion-channel transmembrane domain"/>
    <property type="match status" value="1"/>
</dbReference>
<evidence type="ECO:0000256" key="3">
    <source>
        <dbReference type="ARBA" id="ARBA00022989"/>
    </source>
</evidence>
<evidence type="ECO:0000256" key="4">
    <source>
        <dbReference type="ARBA" id="ARBA00023136"/>
    </source>
</evidence>
<evidence type="ECO:0000313" key="9">
    <source>
        <dbReference type="EMBL" id="KAK9754994.1"/>
    </source>
</evidence>
<dbReference type="PANTHER" id="PTHR18945">
    <property type="entry name" value="NEUROTRANSMITTER GATED ION CHANNEL"/>
    <property type="match status" value="1"/>
</dbReference>
<dbReference type="InterPro" id="IPR006202">
    <property type="entry name" value="Neur_chan_lig-bd"/>
</dbReference>
<feature type="domain" description="Neurotransmitter-gated ion-channel transmembrane" evidence="8">
    <location>
        <begin position="72"/>
        <end position="133"/>
    </location>
</feature>
<accession>A0AAW1NAZ7</accession>
<evidence type="ECO:0000313" key="10">
    <source>
        <dbReference type="Proteomes" id="UP001458880"/>
    </source>
</evidence>
<keyword evidence="3 5" id="KW-1133">Transmembrane helix</keyword>
<dbReference type="Gene3D" id="2.70.170.10">
    <property type="entry name" value="Neurotransmitter-gated ion-channel ligand-binding domain"/>
    <property type="match status" value="1"/>
</dbReference>
<evidence type="ECO:0000256" key="6">
    <source>
        <dbReference type="SAM" id="SignalP"/>
    </source>
</evidence>
<feature type="chain" id="PRO_5043475118" evidence="6">
    <location>
        <begin position="17"/>
        <end position="178"/>
    </location>
</feature>
<evidence type="ECO:0000256" key="1">
    <source>
        <dbReference type="ARBA" id="ARBA00004141"/>
    </source>
</evidence>
<feature type="signal peptide" evidence="6">
    <location>
        <begin position="1"/>
        <end position="16"/>
    </location>
</feature>
<keyword evidence="2 5" id="KW-0812">Transmembrane</keyword>
<dbReference type="Pfam" id="PF02932">
    <property type="entry name" value="Neur_chan_memb"/>
    <property type="match status" value="1"/>
</dbReference>
<gene>
    <name evidence="9" type="ORF">QE152_g785</name>
</gene>
<dbReference type="InterPro" id="IPR036719">
    <property type="entry name" value="Neuro-gated_channel_TM_sf"/>
</dbReference>
<evidence type="ECO:0000256" key="5">
    <source>
        <dbReference type="SAM" id="Phobius"/>
    </source>
</evidence>
<dbReference type="SUPFAM" id="SSF90112">
    <property type="entry name" value="Neurotransmitter-gated ion-channel transmembrane pore"/>
    <property type="match status" value="1"/>
</dbReference>
<organism evidence="9 10">
    <name type="scientific">Popillia japonica</name>
    <name type="common">Japanese beetle</name>
    <dbReference type="NCBI Taxonomy" id="7064"/>
    <lineage>
        <taxon>Eukaryota</taxon>
        <taxon>Metazoa</taxon>
        <taxon>Ecdysozoa</taxon>
        <taxon>Arthropoda</taxon>
        <taxon>Hexapoda</taxon>
        <taxon>Insecta</taxon>
        <taxon>Pterygota</taxon>
        <taxon>Neoptera</taxon>
        <taxon>Endopterygota</taxon>
        <taxon>Coleoptera</taxon>
        <taxon>Polyphaga</taxon>
        <taxon>Scarabaeiformia</taxon>
        <taxon>Scarabaeidae</taxon>
        <taxon>Rutelinae</taxon>
        <taxon>Popillia</taxon>
    </lineage>
</organism>
<dbReference type="Pfam" id="PF02931">
    <property type="entry name" value="Neur_chan_LBD"/>
    <property type="match status" value="1"/>
</dbReference>
<protein>
    <submittedName>
        <fullName evidence="9">Neurotransmitter-gated ion-channel transmembrane region</fullName>
    </submittedName>
</protein>
<sequence>MILGIIFCFQVELAKQTEEGDVSNYQANGEFDLVSFHAVKNIANYSCCVEPYPDITYTIKLKRRPMFYVFNLILPCILINCIALLVFYVPSDSGEKVTLGISALLSMTVFLMTIRETLPPTEKTPLISKCLHVSSACVAKYLFTQFSFQCYKPIQMKVGANICRRSLYCERNVKVVFE</sequence>
<dbReference type="EMBL" id="JASPKY010000004">
    <property type="protein sequence ID" value="KAK9754994.1"/>
    <property type="molecule type" value="Genomic_DNA"/>
</dbReference>
<dbReference type="GO" id="GO:0005230">
    <property type="term" value="F:extracellular ligand-gated monoatomic ion channel activity"/>
    <property type="evidence" value="ECO:0007669"/>
    <property type="project" value="InterPro"/>
</dbReference>
<dbReference type="GO" id="GO:0016020">
    <property type="term" value="C:membrane"/>
    <property type="evidence" value="ECO:0007669"/>
    <property type="project" value="UniProtKB-SubCell"/>
</dbReference>
<keyword evidence="10" id="KW-1185">Reference proteome</keyword>
<comment type="caution">
    <text evidence="9">The sequence shown here is derived from an EMBL/GenBank/DDBJ whole genome shotgun (WGS) entry which is preliminary data.</text>
</comment>
<dbReference type="GO" id="GO:0004888">
    <property type="term" value="F:transmembrane signaling receptor activity"/>
    <property type="evidence" value="ECO:0007669"/>
    <property type="project" value="InterPro"/>
</dbReference>
<feature type="domain" description="Neurotransmitter-gated ion-channel ligand-binding" evidence="7">
    <location>
        <begin position="14"/>
        <end position="65"/>
    </location>
</feature>